<comment type="caution">
    <text evidence="2">The sequence shown here is derived from an EMBL/GenBank/DDBJ whole genome shotgun (WGS) entry which is preliminary data.</text>
</comment>
<accession>A0ABR6W6N4</accession>
<reference evidence="2 3" key="1">
    <citation type="submission" date="2019-06" db="EMBL/GenBank/DDBJ databases">
        <title>Spirosoma utsteinense sp. nov. isolated from Antarctic ice-free soils.</title>
        <authorList>
            <person name="Tahon G."/>
        </authorList>
    </citation>
    <scope>NUCLEOTIDE SEQUENCE [LARGE SCALE GENOMIC DNA]</scope>
    <source>
        <strain evidence="2 3">LMG 31447</strain>
    </source>
</reference>
<organism evidence="2 3">
    <name type="scientific">Spirosoma utsteinense</name>
    <dbReference type="NCBI Taxonomy" id="2585773"/>
    <lineage>
        <taxon>Bacteria</taxon>
        <taxon>Pseudomonadati</taxon>
        <taxon>Bacteroidota</taxon>
        <taxon>Cytophagia</taxon>
        <taxon>Cytophagales</taxon>
        <taxon>Cytophagaceae</taxon>
        <taxon>Spirosoma</taxon>
    </lineage>
</organism>
<evidence type="ECO:0000313" key="2">
    <source>
        <dbReference type="EMBL" id="MBC3792137.1"/>
    </source>
</evidence>
<keyword evidence="3" id="KW-1185">Reference proteome</keyword>
<proteinExistence type="predicted"/>
<dbReference type="Proteomes" id="UP000700732">
    <property type="component" value="Unassembled WGS sequence"/>
</dbReference>
<protein>
    <submittedName>
        <fullName evidence="2">Uncharacterized protein</fullName>
    </submittedName>
</protein>
<feature type="compositionally biased region" description="Polar residues" evidence="1">
    <location>
        <begin position="1"/>
        <end position="24"/>
    </location>
</feature>
<name>A0ABR6W6N4_9BACT</name>
<feature type="region of interest" description="Disordered" evidence="1">
    <location>
        <begin position="1"/>
        <end position="43"/>
    </location>
</feature>
<sequence length="106" mass="11414">MSSKNVSRSNPTAPASDDITNSFPVVQGEPGSSPEIHEKIDRNTGRGAVSIFANTSGQYTYVTDNRVDPAMWKTEGVTVSIDAKGRAIIQATFTNPGARIVFFTTY</sequence>
<gene>
    <name evidence="2" type="ORF">FH603_2647</name>
</gene>
<evidence type="ECO:0000313" key="3">
    <source>
        <dbReference type="Proteomes" id="UP000700732"/>
    </source>
</evidence>
<evidence type="ECO:0000256" key="1">
    <source>
        <dbReference type="SAM" id="MobiDB-lite"/>
    </source>
</evidence>
<dbReference type="EMBL" id="VFIA01000014">
    <property type="protein sequence ID" value="MBC3792137.1"/>
    <property type="molecule type" value="Genomic_DNA"/>
</dbReference>